<feature type="signal peptide" evidence="1">
    <location>
        <begin position="1"/>
        <end position="18"/>
    </location>
</feature>
<dbReference type="EMBL" id="SFCI01001722">
    <property type="protein sequence ID" value="TFY75091.1"/>
    <property type="molecule type" value="Genomic_DNA"/>
</dbReference>
<sequence>MFRAAFIALAALAVGVTASPLKRELDCTDPRGPNSFLPHVHSITITNNGTQVSGQAKDGSIVSFTWDPNPCRPESTFVIGAYTGSPTNAYKNDSSGSWIGPLSGPYGGFNGTHHGSLVLDGEYFANGQSYVVDLFEYNVTTGAIREPVSDQQFFVSSAVHCACVEDAH</sequence>
<evidence type="ECO:0000313" key="3">
    <source>
        <dbReference type="Proteomes" id="UP000298061"/>
    </source>
</evidence>
<keyword evidence="1" id="KW-0732">Signal</keyword>
<gene>
    <name evidence="2" type="ORF">EWM64_g8921</name>
</gene>
<comment type="caution">
    <text evidence="2">The sequence shown here is derived from an EMBL/GenBank/DDBJ whole genome shotgun (WGS) entry which is preliminary data.</text>
</comment>
<dbReference type="AlphaFoldDB" id="A0A4Y9ZMN3"/>
<reference evidence="2 3" key="1">
    <citation type="submission" date="2019-02" db="EMBL/GenBank/DDBJ databases">
        <title>Genome sequencing of the rare red list fungi Hericium alpestre (H. flagellum).</title>
        <authorList>
            <person name="Buettner E."/>
            <person name="Kellner H."/>
        </authorList>
    </citation>
    <scope>NUCLEOTIDE SEQUENCE [LARGE SCALE GENOMIC DNA]</scope>
    <source>
        <strain evidence="2 3">DSM 108284</strain>
    </source>
</reference>
<name>A0A4Y9ZMN3_9AGAM</name>
<accession>A0A4Y9ZMN3</accession>
<keyword evidence="3" id="KW-1185">Reference proteome</keyword>
<feature type="chain" id="PRO_5021332466" evidence="1">
    <location>
        <begin position="19"/>
        <end position="168"/>
    </location>
</feature>
<organism evidence="2 3">
    <name type="scientific">Hericium alpestre</name>
    <dbReference type="NCBI Taxonomy" id="135208"/>
    <lineage>
        <taxon>Eukaryota</taxon>
        <taxon>Fungi</taxon>
        <taxon>Dikarya</taxon>
        <taxon>Basidiomycota</taxon>
        <taxon>Agaricomycotina</taxon>
        <taxon>Agaricomycetes</taxon>
        <taxon>Russulales</taxon>
        <taxon>Hericiaceae</taxon>
        <taxon>Hericium</taxon>
    </lineage>
</organism>
<evidence type="ECO:0000313" key="2">
    <source>
        <dbReference type="EMBL" id="TFY75091.1"/>
    </source>
</evidence>
<dbReference type="Proteomes" id="UP000298061">
    <property type="component" value="Unassembled WGS sequence"/>
</dbReference>
<proteinExistence type="predicted"/>
<dbReference type="OrthoDB" id="3204178at2759"/>
<evidence type="ECO:0000256" key="1">
    <source>
        <dbReference type="SAM" id="SignalP"/>
    </source>
</evidence>
<protein>
    <submittedName>
        <fullName evidence="2">Uncharacterized protein</fullName>
    </submittedName>
</protein>